<dbReference type="EMBL" id="VJMH01005282">
    <property type="protein sequence ID" value="KAF0697912.1"/>
    <property type="molecule type" value="Genomic_DNA"/>
</dbReference>
<keyword evidence="4" id="KW-1185">Reference proteome</keyword>
<evidence type="ECO:0000313" key="3">
    <source>
        <dbReference type="EMBL" id="VFT88305.1"/>
    </source>
</evidence>
<dbReference type="EMBL" id="CAADRA010005303">
    <property type="protein sequence ID" value="VFT88305.1"/>
    <property type="molecule type" value="Genomic_DNA"/>
</dbReference>
<evidence type="ECO:0000313" key="4">
    <source>
        <dbReference type="Proteomes" id="UP000332933"/>
    </source>
</evidence>
<reference evidence="2" key="2">
    <citation type="submission" date="2019-06" db="EMBL/GenBank/DDBJ databases">
        <title>Genomics analysis of Aphanomyces spp. identifies a new class of oomycete effector associated with host adaptation.</title>
        <authorList>
            <person name="Gaulin E."/>
        </authorList>
    </citation>
    <scope>NUCLEOTIDE SEQUENCE</scope>
    <source>
        <strain evidence="2">CBS 578.67</strain>
    </source>
</reference>
<protein>
    <submittedName>
        <fullName evidence="3">Aste57867_11444 protein</fullName>
    </submittedName>
</protein>
<dbReference type="Proteomes" id="UP000332933">
    <property type="component" value="Unassembled WGS sequence"/>
</dbReference>
<gene>
    <name evidence="3" type="primary">Aste57867_11444</name>
    <name evidence="2" type="ORF">As57867_011402</name>
    <name evidence="3" type="ORF">ASTE57867_11444</name>
</gene>
<keyword evidence="1" id="KW-0812">Transmembrane</keyword>
<feature type="transmembrane region" description="Helical" evidence="1">
    <location>
        <begin position="21"/>
        <end position="41"/>
    </location>
</feature>
<proteinExistence type="predicted"/>
<dbReference type="AlphaFoldDB" id="A0A485KU56"/>
<accession>A0A485KU56</accession>
<feature type="transmembrane region" description="Helical" evidence="1">
    <location>
        <begin position="61"/>
        <end position="85"/>
    </location>
</feature>
<organism evidence="3 4">
    <name type="scientific">Aphanomyces stellatus</name>
    <dbReference type="NCBI Taxonomy" id="120398"/>
    <lineage>
        <taxon>Eukaryota</taxon>
        <taxon>Sar</taxon>
        <taxon>Stramenopiles</taxon>
        <taxon>Oomycota</taxon>
        <taxon>Saprolegniomycetes</taxon>
        <taxon>Saprolegniales</taxon>
        <taxon>Verrucalvaceae</taxon>
        <taxon>Aphanomyces</taxon>
    </lineage>
</organism>
<reference evidence="3 4" key="1">
    <citation type="submission" date="2019-03" db="EMBL/GenBank/DDBJ databases">
        <authorList>
            <person name="Gaulin E."/>
            <person name="Dumas B."/>
        </authorList>
    </citation>
    <scope>NUCLEOTIDE SEQUENCE [LARGE SCALE GENOMIC DNA]</scope>
    <source>
        <strain evidence="3">CBS 568.67</strain>
    </source>
</reference>
<name>A0A485KU56_9STRA</name>
<evidence type="ECO:0000313" key="2">
    <source>
        <dbReference type="EMBL" id="KAF0697912.1"/>
    </source>
</evidence>
<evidence type="ECO:0000256" key="1">
    <source>
        <dbReference type="SAM" id="Phobius"/>
    </source>
</evidence>
<keyword evidence="1" id="KW-1133">Transmembrane helix</keyword>
<sequence>MLLVGYTIRSMYLGAAKRRGYGPFMLCLFAFPLVMMQPVLQVMQSLHYFNSYGPMTKLINAISWLGVAQMSTASLWNAGADIYLLGLITRRFGSSAAAPEAEETEFLMAVAPIEEEAECGD</sequence>
<keyword evidence="1" id="KW-0472">Membrane</keyword>
<dbReference type="OrthoDB" id="74117at2759"/>